<evidence type="ECO:0000313" key="1">
    <source>
        <dbReference type="EMBL" id="KAJ2990136.1"/>
    </source>
</evidence>
<comment type="caution">
    <text evidence="1">The sequence shown here is derived from an EMBL/GenBank/DDBJ whole genome shotgun (WGS) entry which is preliminary data.</text>
</comment>
<keyword evidence="2" id="KW-1185">Reference proteome</keyword>
<evidence type="ECO:0000313" key="2">
    <source>
        <dbReference type="Proteomes" id="UP001143856"/>
    </source>
</evidence>
<reference evidence="1" key="1">
    <citation type="submission" date="2022-10" db="EMBL/GenBank/DDBJ databases">
        <title>Genome Sequence of Xylaria curta.</title>
        <authorList>
            <person name="Buettner E."/>
        </authorList>
    </citation>
    <scope>NUCLEOTIDE SEQUENCE</scope>
    <source>
        <strain evidence="1">Babe10</strain>
    </source>
</reference>
<gene>
    <name evidence="1" type="ORF">NUW58_g3104</name>
</gene>
<sequence>MPTAMVAGATGILGREIVKELCSRPDEWTAVYTMSRSKKEDFGPQVRHIHLDLNAKPEDMAKDMANLQVDYVFFAAYLQMNSEEENTRVNGTSEFLIKEPSKANSKEGDMLDAFCKALEINGHAAGIKRFVLVTGAKNYGVYFGEVKIPMEEDDPWLPEPPFPPNFYYRQQHILHNFTKKHGIEWNVTYSNEVFGFAKGNFMNFASAIAIYAAVSKELGDELVFPGSEEFYKIVTMFTDAGLHARFVRWASLESLAANQAFNVTNGDVESWMNLWPKVAKYFGLSVPSDQFLRSAPLASERPLAKESPLSVVANDIGLKGRAPQSYLRPRVDLVKWAETDEVQSAWKRLSDTHGLDPETLEKATWAFANFAWGRDYNVVLSMTKARNLGWTGYLDSWENLRNIFDELKKEKVIPN</sequence>
<protein>
    <submittedName>
        <fullName evidence="1">Uncharacterized protein</fullName>
    </submittedName>
</protein>
<name>A0ACC1PF82_9PEZI</name>
<dbReference type="Proteomes" id="UP001143856">
    <property type="component" value="Unassembled WGS sequence"/>
</dbReference>
<accession>A0ACC1PF82</accession>
<dbReference type="EMBL" id="JAPDGR010000449">
    <property type="protein sequence ID" value="KAJ2990136.1"/>
    <property type="molecule type" value="Genomic_DNA"/>
</dbReference>
<proteinExistence type="predicted"/>
<organism evidence="1 2">
    <name type="scientific">Xylaria curta</name>
    <dbReference type="NCBI Taxonomy" id="42375"/>
    <lineage>
        <taxon>Eukaryota</taxon>
        <taxon>Fungi</taxon>
        <taxon>Dikarya</taxon>
        <taxon>Ascomycota</taxon>
        <taxon>Pezizomycotina</taxon>
        <taxon>Sordariomycetes</taxon>
        <taxon>Xylariomycetidae</taxon>
        <taxon>Xylariales</taxon>
        <taxon>Xylariaceae</taxon>
        <taxon>Xylaria</taxon>
    </lineage>
</organism>